<evidence type="ECO:0000313" key="7">
    <source>
        <dbReference type="Proteomes" id="UP000076874"/>
    </source>
</evidence>
<dbReference type="PROSITE" id="PS00678">
    <property type="entry name" value="WD_REPEATS_1"/>
    <property type="match status" value="1"/>
</dbReference>
<organism evidence="6 7">
    <name type="scientific">Niveomyces insectorum RCEF 264</name>
    <dbReference type="NCBI Taxonomy" id="1081102"/>
    <lineage>
        <taxon>Eukaryota</taxon>
        <taxon>Fungi</taxon>
        <taxon>Dikarya</taxon>
        <taxon>Ascomycota</taxon>
        <taxon>Pezizomycotina</taxon>
        <taxon>Sordariomycetes</taxon>
        <taxon>Hypocreomycetidae</taxon>
        <taxon>Hypocreales</taxon>
        <taxon>Cordycipitaceae</taxon>
        <taxon>Niveomyces</taxon>
    </lineage>
</organism>
<feature type="region of interest" description="Disordered" evidence="4">
    <location>
        <begin position="438"/>
        <end position="470"/>
    </location>
</feature>
<dbReference type="InterPro" id="IPR019775">
    <property type="entry name" value="WD40_repeat_CS"/>
</dbReference>
<dbReference type="InterPro" id="IPR051350">
    <property type="entry name" value="WD_repeat-ST_regulator"/>
</dbReference>
<dbReference type="OrthoDB" id="972532at2759"/>
<feature type="compositionally biased region" description="Low complexity" evidence="4">
    <location>
        <begin position="438"/>
        <end position="451"/>
    </location>
</feature>
<dbReference type="PROSITE" id="PS50897">
    <property type="entry name" value="CTLH"/>
    <property type="match status" value="1"/>
</dbReference>
<feature type="compositionally biased region" description="Low complexity" evidence="4">
    <location>
        <begin position="89"/>
        <end position="165"/>
    </location>
</feature>
<dbReference type="SUPFAM" id="SSF50978">
    <property type="entry name" value="WD40 repeat-like"/>
    <property type="match status" value="1"/>
</dbReference>
<dbReference type="InterPro" id="IPR015943">
    <property type="entry name" value="WD40/YVTN_repeat-like_dom_sf"/>
</dbReference>
<dbReference type="InterPro" id="IPR001680">
    <property type="entry name" value="WD40_rpt"/>
</dbReference>
<sequence length="937" mass="100912">MGRLPENHITSSRLEKRGRSLPTEALSLRFGLSSSSGQLFSFSPPPLILSYFPSPPAERLFAPLRRPPPIDAVADSTPRSPYPLPPSSAPSAPSAPSTPTTTTTTNATAAAITTDTTDTTETTVTTTTTAAADIADTTDTVPTEPPTVRNSSSSSTPAATTTTTIRSERSHRLRSRPTPRQVLGRRRRPLVDDPEDETARDGDNNGARGEPRPDDAAPTTATTIASTTSVASTAASSPSASAPVSVTFPASSSHPRDPRHSAESNRHQLPPSKRARTDTMLANSDGQLVSPLSGAVNGSSQPQLQNGKGKAGARPQQPASRASPASHPGISSSQNATYFGHDREEVTRILVQALYDLGYNDAAESVVHNSGIALDSEAVIQFRRAVLLGDWDEAERLLLGATTATATPAGESGRLAGPTTNASSTTVATTAATAATATATASSSSSSSLASDNKQADRGPDSANDRNGLVLVPGADRNLMRFGIRQQKYLELLEQRETPQALSVLRTELAPLYQDTRKLHFLSTLLMCRSPDDLKETADWDGAYGQSRQLLLSQLAGFISPSVMLPEHRLAVLLGQVKEFQVAGCIYHTSATSPSLYADHYCDKTNFPSLVLHELDSHSGEVWQIRFSHDGQRLASCGSGRYVVIWDVATCKMLLKLDGHGQGVGDVAWSPDDALLVSCGRDGRARLWDTRTGLLVRLFEQFEEPISCCVWAPDGRSIVLGSFDKDRALCQWSLRGERLFAWTKTHRTEDLALAPNGQWLVAMDNEHRLHVYNYVARKLDYVMELATRAVSVAVSQDSEYLLVNLLDGEIHLYNIQARATPVRKYIGATGGECVIRSTFGGADESFVVSGSEDGKLNIWHKNIGVQLFKLDAHKPRCNAVAWSPTDPCLFATCGDDNKIKLWSNSERVRLHELEAAAHSNGVAGRSSNGWRPELSDV</sequence>
<keyword evidence="7" id="KW-1185">Reference proteome</keyword>
<feature type="compositionally biased region" description="Basic and acidic residues" evidence="4">
    <location>
        <begin position="454"/>
        <end position="464"/>
    </location>
</feature>
<dbReference type="PROSITE" id="PS50082">
    <property type="entry name" value="WD_REPEATS_2"/>
    <property type="match status" value="3"/>
</dbReference>
<dbReference type="STRING" id="1081102.A0A167PS75"/>
<gene>
    <name evidence="6" type="ORF">SPI_07349</name>
</gene>
<dbReference type="Proteomes" id="UP000076874">
    <property type="component" value="Unassembled WGS sequence"/>
</dbReference>
<dbReference type="GO" id="GO:0034657">
    <property type="term" value="C:GID complex"/>
    <property type="evidence" value="ECO:0007669"/>
    <property type="project" value="TreeGrafter"/>
</dbReference>
<dbReference type="SMART" id="SM00320">
    <property type="entry name" value="WD40"/>
    <property type="match status" value="7"/>
</dbReference>
<comment type="caution">
    <text evidence="6">The sequence shown here is derived from an EMBL/GenBank/DDBJ whole genome shotgun (WGS) entry which is preliminary data.</text>
</comment>
<evidence type="ECO:0000259" key="5">
    <source>
        <dbReference type="PROSITE" id="PS50897"/>
    </source>
</evidence>
<feature type="compositionally biased region" description="Basic and acidic residues" evidence="4">
    <location>
        <begin position="197"/>
        <end position="215"/>
    </location>
</feature>
<name>A0A167PS75_9HYPO</name>
<evidence type="ECO:0000256" key="2">
    <source>
        <dbReference type="ARBA" id="ARBA00022737"/>
    </source>
</evidence>
<dbReference type="InterPro" id="IPR006595">
    <property type="entry name" value="CTLH_C"/>
</dbReference>
<evidence type="ECO:0000256" key="1">
    <source>
        <dbReference type="ARBA" id="ARBA00022574"/>
    </source>
</evidence>
<evidence type="ECO:0000313" key="6">
    <source>
        <dbReference type="EMBL" id="OAA56968.1"/>
    </source>
</evidence>
<reference evidence="6 7" key="1">
    <citation type="journal article" date="2016" name="Genome Biol. Evol.">
        <title>Divergent and convergent evolution of fungal pathogenicity.</title>
        <authorList>
            <person name="Shang Y."/>
            <person name="Xiao G."/>
            <person name="Zheng P."/>
            <person name="Cen K."/>
            <person name="Zhan S."/>
            <person name="Wang C."/>
        </authorList>
    </citation>
    <scope>NUCLEOTIDE SEQUENCE [LARGE SCALE GENOMIC DNA]</scope>
    <source>
        <strain evidence="6 7">RCEF 264</strain>
    </source>
</reference>
<feature type="compositionally biased region" description="Basic and acidic residues" evidence="4">
    <location>
        <begin position="254"/>
        <end position="266"/>
    </location>
</feature>
<feature type="region of interest" description="Disordered" evidence="4">
    <location>
        <begin position="59"/>
        <end position="337"/>
    </location>
</feature>
<dbReference type="InterPro" id="IPR036322">
    <property type="entry name" value="WD40_repeat_dom_sf"/>
</dbReference>
<dbReference type="GO" id="GO:0043161">
    <property type="term" value="P:proteasome-mediated ubiquitin-dependent protein catabolic process"/>
    <property type="evidence" value="ECO:0007669"/>
    <property type="project" value="TreeGrafter"/>
</dbReference>
<feature type="region of interest" description="Disordered" evidence="4">
    <location>
        <begin position="1"/>
        <end position="20"/>
    </location>
</feature>
<dbReference type="PROSITE" id="PS50294">
    <property type="entry name" value="WD_REPEATS_REGION"/>
    <property type="match status" value="2"/>
</dbReference>
<dbReference type="Pfam" id="PF23627">
    <property type="entry name" value="LisH_WDR26"/>
    <property type="match status" value="1"/>
</dbReference>
<feature type="compositionally biased region" description="Basic residues" evidence="4">
    <location>
        <begin position="169"/>
        <end position="188"/>
    </location>
</feature>
<feature type="repeat" description="WD" evidence="3">
    <location>
        <begin position="657"/>
        <end position="698"/>
    </location>
</feature>
<dbReference type="CDD" id="cd00200">
    <property type="entry name" value="WD40"/>
    <property type="match status" value="1"/>
</dbReference>
<keyword evidence="1 3" id="KW-0853">WD repeat</keyword>
<dbReference type="PANTHER" id="PTHR22838:SF0">
    <property type="entry name" value="WD REPEAT-CONTAINING PROTEIN 26"/>
    <property type="match status" value="1"/>
</dbReference>
<feature type="domain" description="CTLH" evidence="5">
    <location>
        <begin position="478"/>
        <end position="500"/>
    </location>
</feature>
<dbReference type="Pfam" id="PF00400">
    <property type="entry name" value="WD40"/>
    <property type="match status" value="4"/>
</dbReference>
<evidence type="ECO:0000256" key="4">
    <source>
        <dbReference type="SAM" id="MobiDB-lite"/>
    </source>
</evidence>
<feature type="repeat" description="WD" evidence="3">
    <location>
        <begin position="615"/>
        <end position="656"/>
    </location>
</feature>
<protein>
    <submittedName>
        <fullName evidence="6">WD domain containing protein</fullName>
    </submittedName>
</protein>
<keyword evidence="2" id="KW-0677">Repeat</keyword>
<feature type="compositionally biased region" description="Low complexity" evidence="4">
    <location>
        <begin position="216"/>
        <end position="253"/>
    </location>
</feature>
<proteinExistence type="predicted"/>
<dbReference type="Gene3D" id="2.130.10.10">
    <property type="entry name" value="YVTN repeat-like/Quinoprotein amine dehydrogenase"/>
    <property type="match status" value="1"/>
</dbReference>
<dbReference type="PANTHER" id="PTHR22838">
    <property type="entry name" value="WD REPEAT PROTEIN 26-RELATED"/>
    <property type="match status" value="1"/>
</dbReference>
<accession>A0A167PS75</accession>
<feature type="repeat" description="WD" evidence="3">
    <location>
        <begin position="870"/>
        <end position="903"/>
    </location>
</feature>
<dbReference type="AlphaFoldDB" id="A0A167PS75"/>
<evidence type="ECO:0000256" key="3">
    <source>
        <dbReference type="PROSITE-ProRule" id="PRU00221"/>
    </source>
</evidence>
<feature type="compositionally biased region" description="Polar residues" evidence="4">
    <location>
        <begin position="296"/>
        <end position="306"/>
    </location>
</feature>
<dbReference type="EMBL" id="AZHD01000015">
    <property type="protein sequence ID" value="OAA56968.1"/>
    <property type="molecule type" value="Genomic_DNA"/>
</dbReference>